<evidence type="ECO:0000313" key="2">
    <source>
        <dbReference type="EMBL" id="KFD66286.1"/>
    </source>
</evidence>
<accession>A0A085LXE0</accession>
<evidence type="ECO:0000313" key="1">
    <source>
        <dbReference type="EMBL" id="KFD49636.1"/>
    </source>
</evidence>
<dbReference type="EMBL" id="KL363266">
    <property type="protein sequence ID" value="KFD49636.1"/>
    <property type="molecule type" value="Genomic_DNA"/>
</dbReference>
<proteinExistence type="predicted"/>
<organism evidence="1 3">
    <name type="scientific">Trichuris suis</name>
    <name type="common">pig whipworm</name>
    <dbReference type="NCBI Taxonomy" id="68888"/>
    <lineage>
        <taxon>Eukaryota</taxon>
        <taxon>Metazoa</taxon>
        <taxon>Ecdysozoa</taxon>
        <taxon>Nematoda</taxon>
        <taxon>Enoplea</taxon>
        <taxon>Dorylaimia</taxon>
        <taxon>Trichinellida</taxon>
        <taxon>Trichuridae</taxon>
        <taxon>Trichuris</taxon>
    </lineage>
</organism>
<name>A0A085LXE0_9BILA</name>
<protein>
    <submittedName>
        <fullName evidence="1">Uncharacterized protein</fullName>
    </submittedName>
</protein>
<dbReference type="EMBL" id="KL367526">
    <property type="protein sequence ID" value="KFD66286.1"/>
    <property type="molecule type" value="Genomic_DNA"/>
</dbReference>
<evidence type="ECO:0000313" key="3">
    <source>
        <dbReference type="Proteomes" id="UP000030764"/>
    </source>
</evidence>
<reference evidence="1 3" key="1">
    <citation type="journal article" date="2014" name="Nat. Genet.">
        <title>Genome and transcriptome of the porcine whipworm Trichuris suis.</title>
        <authorList>
            <person name="Jex A.R."/>
            <person name="Nejsum P."/>
            <person name="Schwarz E.M."/>
            <person name="Hu L."/>
            <person name="Young N.D."/>
            <person name="Hall R.S."/>
            <person name="Korhonen P.K."/>
            <person name="Liao S."/>
            <person name="Thamsborg S."/>
            <person name="Xia J."/>
            <person name="Xu P."/>
            <person name="Wang S."/>
            <person name="Scheerlinck J.P."/>
            <person name="Hofmann A."/>
            <person name="Sternberg P.W."/>
            <person name="Wang J."/>
            <person name="Gasser R.B."/>
        </authorList>
    </citation>
    <scope>NUCLEOTIDE SEQUENCE [LARGE SCALE GENOMIC DNA]</scope>
    <source>
        <strain evidence="2">DCEP-RM93F</strain>
        <strain evidence="1">DCEP-RM93M</strain>
    </source>
</reference>
<dbReference type="AlphaFoldDB" id="A0A085LXE0"/>
<dbReference type="Proteomes" id="UP000030764">
    <property type="component" value="Unassembled WGS sequence"/>
</dbReference>
<dbReference type="Proteomes" id="UP000030758">
    <property type="component" value="Unassembled WGS sequence"/>
</dbReference>
<sequence>MGYVRLMVPGARATEVDVIVDRRPLGFDFVLGMSAVQRQKVQYRRSNTKRSRTKGLTDNWSTWALAQSLKTEPVAFLKLRLISLCFVVQRDLKPCFVAKTRDPL</sequence>
<keyword evidence="3" id="KW-1185">Reference proteome</keyword>
<gene>
    <name evidence="1" type="ORF">M513_09468</name>
    <name evidence="2" type="ORF">M514_09468</name>
</gene>